<dbReference type="PANTHER" id="PTHR43133:SF8">
    <property type="entry name" value="RNA POLYMERASE SIGMA FACTOR HI_1459-RELATED"/>
    <property type="match status" value="1"/>
</dbReference>
<dbReference type="Pfam" id="PF04542">
    <property type="entry name" value="Sigma70_r2"/>
    <property type="match status" value="1"/>
</dbReference>
<dbReference type="InterPro" id="IPR013325">
    <property type="entry name" value="RNA_pol_sigma_r2"/>
</dbReference>
<protein>
    <recommendedName>
        <fullName evidence="10">RNA polymerase subunit sigma</fullName>
    </recommendedName>
</protein>
<evidence type="ECO:0000256" key="3">
    <source>
        <dbReference type="ARBA" id="ARBA00023082"/>
    </source>
</evidence>
<comment type="similarity">
    <text evidence="1">Belongs to the sigma-70 factor family. ECF subfamily.</text>
</comment>
<dbReference type="InterPro" id="IPR014284">
    <property type="entry name" value="RNA_pol_sigma-70_dom"/>
</dbReference>
<evidence type="ECO:0000313" key="9">
    <source>
        <dbReference type="Proteomes" id="UP000250434"/>
    </source>
</evidence>
<evidence type="ECO:0000259" key="7">
    <source>
        <dbReference type="Pfam" id="PF08281"/>
    </source>
</evidence>
<dbReference type="GO" id="GO:0016987">
    <property type="term" value="F:sigma factor activity"/>
    <property type="evidence" value="ECO:0007669"/>
    <property type="project" value="UniProtKB-KW"/>
</dbReference>
<dbReference type="KEGG" id="aab:A4R43_04215"/>
<evidence type="ECO:0000259" key="6">
    <source>
        <dbReference type="Pfam" id="PF04542"/>
    </source>
</evidence>
<dbReference type="GO" id="GO:0003677">
    <property type="term" value="F:DNA binding"/>
    <property type="evidence" value="ECO:0007669"/>
    <property type="project" value="UniProtKB-KW"/>
</dbReference>
<dbReference type="InterPro" id="IPR013249">
    <property type="entry name" value="RNA_pol_sigma70_r4_t2"/>
</dbReference>
<keyword evidence="5" id="KW-0804">Transcription</keyword>
<dbReference type="Pfam" id="PF08281">
    <property type="entry name" value="Sigma70_r4_2"/>
    <property type="match status" value="1"/>
</dbReference>
<accession>A0A344L1A7</accession>
<dbReference type="InterPro" id="IPR036388">
    <property type="entry name" value="WH-like_DNA-bd_sf"/>
</dbReference>
<keyword evidence="4" id="KW-0238">DNA-binding</keyword>
<dbReference type="InterPro" id="IPR013324">
    <property type="entry name" value="RNA_pol_sigma_r3/r4-like"/>
</dbReference>
<sequence>MVDDAEFDRIFLEVLHRLYSRVSLLVGGRHLADDLVQEVYVRLKARASRRRRFVEHPNPYGYALATAMNLARGQWRSARRATALDRIEESSDDGGLAAFESWEAVSHVLQSLTGKEAVVVLLVDLDGHSIDEAAQLLGVHKGTAQRNRTRALAKLREALASPALGADGGAR</sequence>
<keyword evidence="9" id="KW-1185">Reference proteome</keyword>
<dbReference type="GO" id="GO:0006352">
    <property type="term" value="P:DNA-templated transcription initiation"/>
    <property type="evidence" value="ECO:0007669"/>
    <property type="project" value="InterPro"/>
</dbReference>
<keyword evidence="3" id="KW-0731">Sigma factor</keyword>
<evidence type="ECO:0000256" key="2">
    <source>
        <dbReference type="ARBA" id="ARBA00023015"/>
    </source>
</evidence>
<evidence type="ECO:0000256" key="5">
    <source>
        <dbReference type="ARBA" id="ARBA00023163"/>
    </source>
</evidence>
<dbReference type="OrthoDB" id="9797134at2"/>
<keyword evidence="2" id="KW-0805">Transcription regulation</keyword>
<name>A0A344L1A7_9PSEU</name>
<evidence type="ECO:0000313" key="8">
    <source>
        <dbReference type="EMBL" id="AXB41831.1"/>
    </source>
</evidence>
<evidence type="ECO:0000256" key="4">
    <source>
        <dbReference type="ARBA" id="ARBA00023125"/>
    </source>
</evidence>
<feature type="domain" description="RNA polymerase sigma factor 70 region 4 type 2" evidence="7">
    <location>
        <begin position="103"/>
        <end position="155"/>
    </location>
</feature>
<dbReference type="Gene3D" id="1.10.10.10">
    <property type="entry name" value="Winged helix-like DNA-binding domain superfamily/Winged helix DNA-binding domain"/>
    <property type="match status" value="1"/>
</dbReference>
<dbReference type="InterPro" id="IPR007627">
    <property type="entry name" value="RNA_pol_sigma70_r2"/>
</dbReference>
<dbReference type="SUPFAM" id="SSF88946">
    <property type="entry name" value="Sigma2 domain of RNA polymerase sigma factors"/>
    <property type="match status" value="1"/>
</dbReference>
<evidence type="ECO:0008006" key="10">
    <source>
        <dbReference type="Google" id="ProtNLM"/>
    </source>
</evidence>
<evidence type="ECO:0000256" key="1">
    <source>
        <dbReference type="ARBA" id="ARBA00010641"/>
    </source>
</evidence>
<dbReference type="InterPro" id="IPR039425">
    <property type="entry name" value="RNA_pol_sigma-70-like"/>
</dbReference>
<dbReference type="EMBL" id="CP015163">
    <property type="protein sequence ID" value="AXB41831.1"/>
    <property type="molecule type" value="Genomic_DNA"/>
</dbReference>
<organism evidence="8 9">
    <name type="scientific">Amycolatopsis albispora</name>
    <dbReference type="NCBI Taxonomy" id="1804986"/>
    <lineage>
        <taxon>Bacteria</taxon>
        <taxon>Bacillati</taxon>
        <taxon>Actinomycetota</taxon>
        <taxon>Actinomycetes</taxon>
        <taxon>Pseudonocardiales</taxon>
        <taxon>Pseudonocardiaceae</taxon>
        <taxon>Amycolatopsis</taxon>
    </lineage>
</organism>
<dbReference type="AlphaFoldDB" id="A0A344L1A7"/>
<dbReference type="Proteomes" id="UP000250434">
    <property type="component" value="Chromosome"/>
</dbReference>
<reference evidence="8 9" key="1">
    <citation type="submission" date="2016-04" db="EMBL/GenBank/DDBJ databases">
        <title>Complete genome sequence and analysis of deep-sea sediment isolate, Amycolatopsis sp. WP1.</title>
        <authorList>
            <person name="Wang H."/>
            <person name="Chen S."/>
            <person name="Wu Q."/>
        </authorList>
    </citation>
    <scope>NUCLEOTIDE SEQUENCE [LARGE SCALE GENOMIC DNA]</scope>
    <source>
        <strain evidence="8 9">WP1</strain>
    </source>
</reference>
<dbReference type="NCBIfam" id="TIGR02937">
    <property type="entry name" value="sigma70-ECF"/>
    <property type="match status" value="1"/>
</dbReference>
<dbReference type="SUPFAM" id="SSF88659">
    <property type="entry name" value="Sigma3 and sigma4 domains of RNA polymerase sigma factors"/>
    <property type="match status" value="1"/>
</dbReference>
<dbReference type="PANTHER" id="PTHR43133">
    <property type="entry name" value="RNA POLYMERASE ECF-TYPE SIGMA FACTO"/>
    <property type="match status" value="1"/>
</dbReference>
<feature type="domain" description="RNA polymerase sigma-70 region 2" evidence="6">
    <location>
        <begin position="13"/>
        <end position="80"/>
    </location>
</feature>
<proteinExistence type="inferred from homology"/>
<dbReference type="Gene3D" id="1.10.1740.10">
    <property type="match status" value="1"/>
</dbReference>
<gene>
    <name evidence="8" type="ORF">A4R43_04215</name>
</gene>